<evidence type="ECO:0000256" key="10">
    <source>
        <dbReference type="ARBA" id="ARBA00048651"/>
    </source>
</evidence>
<feature type="compositionally biased region" description="Basic and acidic residues" evidence="11">
    <location>
        <begin position="1"/>
        <end position="27"/>
    </location>
</feature>
<evidence type="ECO:0000256" key="11">
    <source>
        <dbReference type="SAM" id="MobiDB-lite"/>
    </source>
</evidence>
<keyword evidence="7" id="KW-0808">Transferase</keyword>
<protein>
    <recommendedName>
        <fullName evidence="9">digalactosyldiacylglycerol synthase</fullName>
        <ecNumber evidence="9">2.4.1.241</ecNumber>
    </recommendedName>
</protein>
<reference evidence="13 14" key="1">
    <citation type="submission" date="2024-03" db="EMBL/GenBank/DDBJ databases">
        <title>Complete genome sequence of the green alga Chloropicon roscoffensis RCC1871.</title>
        <authorList>
            <person name="Lemieux C."/>
            <person name="Pombert J.-F."/>
            <person name="Otis C."/>
            <person name="Turmel M."/>
        </authorList>
    </citation>
    <scope>NUCLEOTIDE SEQUENCE [LARGE SCALE GENOMIC DNA]</scope>
    <source>
        <strain evidence="13 14">RCC1871</strain>
    </source>
</reference>
<evidence type="ECO:0000256" key="4">
    <source>
        <dbReference type="ARBA" id="ARBA00022528"/>
    </source>
</evidence>
<dbReference type="Pfam" id="PF00534">
    <property type="entry name" value="Glycos_transf_1"/>
    <property type="match status" value="1"/>
</dbReference>
<dbReference type="AlphaFoldDB" id="A0AAX4P0G6"/>
<dbReference type="EC" id="2.4.1.241" evidence="9"/>
<dbReference type="InterPro" id="IPR001296">
    <property type="entry name" value="Glyco_trans_1"/>
</dbReference>
<dbReference type="Gene3D" id="3.40.50.2000">
    <property type="entry name" value="Glycogen Phosphorylase B"/>
    <property type="match status" value="1"/>
</dbReference>
<dbReference type="PANTHER" id="PTHR46132:SF1">
    <property type="entry name" value="DIGALACTOSYLDIACYLGLYCEROL SYNTHASE 2, CHLOROPLASTIC"/>
    <property type="match status" value="1"/>
</dbReference>
<proteinExistence type="inferred from homology"/>
<evidence type="ECO:0000256" key="5">
    <source>
        <dbReference type="ARBA" id="ARBA00022640"/>
    </source>
</evidence>
<keyword evidence="14" id="KW-1185">Reference proteome</keyword>
<evidence type="ECO:0000259" key="12">
    <source>
        <dbReference type="Pfam" id="PF00534"/>
    </source>
</evidence>
<evidence type="ECO:0000256" key="8">
    <source>
        <dbReference type="ARBA" id="ARBA00023136"/>
    </source>
</evidence>
<evidence type="ECO:0000256" key="2">
    <source>
        <dbReference type="ARBA" id="ARBA00004370"/>
    </source>
</evidence>
<feature type="domain" description="Glycosyl transferase family 1" evidence="12">
    <location>
        <begin position="642"/>
        <end position="746"/>
    </location>
</feature>
<dbReference type="InterPro" id="IPR044525">
    <property type="entry name" value="DGDG1/2"/>
</dbReference>
<sequence length="850" mass="93842">MTTTTDRREGGRGRWSGRRREAAREASGEAATTSEASPPAKEAGVVSGGAGRGTGGGPGVVVAEEGDESTKTYFSVAKMISRKFGSGLAANKRLSGTALFASKPQGSQPESLVLAKRGGTTAGRRGVSFVHNLESLWRPLGGSPAHDGSVALGWYDGWGWDEVKGNFKTFSNRQRRKLEEAINKTQEEFALKDLLNRSNVPIRKYKRSMSETELQLREQMSAEEAAALKIQKYVNYRVGKNLNLYQQGKDMASSWLDESSASSPRNAAAKTRSQSYFSGEDFEPLVRASATLKTSLAEFSSSFQEIASKAKSIEGASLVQSCQDRVESALENGYPRLSRAGSPTSSSSSSGARTDVVVPWGVLPGVLRAWEKSVDELALQITQKQLEASGKKRRKRGRHQNVSLKDNGNFVNIFTTASLPWMTGTAVNPLLRAAYLSRLNKKVTLVVPWLSLSDQRDVYPHNIVFNTPEQQEAYVMDWIKRRVPFEPKFRIKFYPAMYAKDKGSLLPIGDITGCVPDREADIAILEEPEHLNWYHPGRRWNKKFQYVVGIVHTNYLDYVSREEGGNLKKNFLKSLNSLVCRAYCDKVIKLSGAVQHLPKSEICNVHGVSPKFLETPVSSAGGTASLSQAHTPPPPQRFTKGVYFMGKALWAKGYSELLDLLARHKQSHGSNVDLDVYGSGPDFDDIVDRANKTGLSLNFLGAKDHQDGSFRDYKVFVNPSLSDVVATTTAEALAMGKFVIVAEHPSNHFFAQFPNCLVYKTEAEFSECLTAALSTEPRPLSDEDRHRLTWEAATERLISVAEPGRRRNLTSQALDQLSWTTHHVLACGVSFFDRAFGSEILPNDKKYKDV</sequence>
<dbReference type="PANTHER" id="PTHR46132">
    <property type="entry name" value="DIGALACTOSYLDIACYLGLYCEROL SYNTHASE 2, CHLOROPLASTIC"/>
    <property type="match status" value="1"/>
</dbReference>
<keyword evidence="8" id="KW-0472">Membrane</keyword>
<dbReference type="GO" id="GO:0009707">
    <property type="term" value="C:chloroplast outer membrane"/>
    <property type="evidence" value="ECO:0007669"/>
    <property type="project" value="TreeGrafter"/>
</dbReference>
<evidence type="ECO:0000256" key="3">
    <source>
        <dbReference type="ARBA" id="ARBA00009481"/>
    </source>
</evidence>
<evidence type="ECO:0000256" key="9">
    <source>
        <dbReference type="ARBA" id="ARBA00024055"/>
    </source>
</evidence>
<evidence type="ECO:0000256" key="1">
    <source>
        <dbReference type="ARBA" id="ARBA00004229"/>
    </source>
</evidence>
<dbReference type="CDD" id="cd01635">
    <property type="entry name" value="Glycosyltransferase_GTB-type"/>
    <property type="match status" value="1"/>
</dbReference>
<feature type="compositionally biased region" description="Gly residues" evidence="11">
    <location>
        <begin position="46"/>
        <end position="59"/>
    </location>
</feature>
<comment type="similarity">
    <text evidence="3">Belongs to the glycosyltransferase group 1 family. Glycosyltransferase 4 subfamily.</text>
</comment>
<dbReference type="EMBL" id="CP151502">
    <property type="protein sequence ID" value="WZN59678.1"/>
    <property type="molecule type" value="Genomic_DNA"/>
</dbReference>
<dbReference type="FunFam" id="3.40.50.2000:FF:000067">
    <property type="entry name" value="Digalactosyldiacylglycerol synthase 1, chloroplastic"/>
    <property type="match status" value="1"/>
</dbReference>
<accession>A0AAX4P0G6</accession>
<comment type="subcellular location">
    <subcellularLocation>
        <location evidence="2">Membrane</location>
    </subcellularLocation>
    <subcellularLocation>
        <location evidence="1">Plastid</location>
        <location evidence="1">Chloroplast</location>
    </subcellularLocation>
</comment>
<dbReference type="SUPFAM" id="SSF53756">
    <property type="entry name" value="UDP-Glycosyltransferase/glycogen phosphorylase"/>
    <property type="match status" value="1"/>
</dbReference>
<name>A0AAX4P0G6_9CHLO</name>
<dbReference type="Proteomes" id="UP001472866">
    <property type="component" value="Chromosome 02"/>
</dbReference>
<comment type="catalytic activity">
    <reaction evidence="10">
        <text>a 1,2-diacyl-3-O-(beta-D-galactosyl)-sn-glycerol + UDP-alpha-D-galactose = a 1,2-diacyl-3-O-[alpha-D-galactosyl-(1-&gt;6)-beta-D-galactosyl]-sn-glycerol + UDP + H(+)</text>
        <dbReference type="Rhea" id="RHEA:10520"/>
        <dbReference type="ChEBI" id="CHEBI:15378"/>
        <dbReference type="ChEBI" id="CHEBI:17615"/>
        <dbReference type="ChEBI" id="CHEBI:28396"/>
        <dbReference type="ChEBI" id="CHEBI:58223"/>
        <dbReference type="ChEBI" id="CHEBI:66914"/>
        <dbReference type="EC" id="2.4.1.241"/>
    </reaction>
</comment>
<feature type="compositionally biased region" description="Low complexity" evidence="11">
    <location>
        <begin position="338"/>
        <end position="352"/>
    </location>
</feature>
<keyword evidence="4" id="KW-0150">Chloroplast</keyword>
<evidence type="ECO:0000256" key="7">
    <source>
        <dbReference type="ARBA" id="ARBA00022679"/>
    </source>
</evidence>
<evidence type="ECO:0000313" key="14">
    <source>
        <dbReference type="Proteomes" id="UP001472866"/>
    </source>
</evidence>
<dbReference type="GO" id="GO:0046481">
    <property type="term" value="F:digalactosyldiacylglycerol synthase activity"/>
    <property type="evidence" value="ECO:0007669"/>
    <property type="project" value="UniProtKB-EC"/>
</dbReference>
<organism evidence="13 14">
    <name type="scientific">Chloropicon roscoffensis</name>
    <dbReference type="NCBI Taxonomy" id="1461544"/>
    <lineage>
        <taxon>Eukaryota</taxon>
        <taxon>Viridiplantae</taxon>
        <taxon>Chlorophyta</taxon>
        <taxon>Chloropicophyceae</taxon>
        <taxon>Chloropicales</taxon>
        <taxon>Chloropicaceae</taxon>
        <taxon>Chloropicon</taxon>
    </lineage>
</organism>
<feature type="region of interest" description="Disordered" evidence="11">
    <location>
        <begin position="1"/>
        <end position="64"/>
    </location>
</feature>
<gene>
    <name evidence="13" type="ORF">HKI87_02g12040</name>
</gene>
<feature type="region of interest" description="Disordered" evidence="11">
    <location>
        <begin position="333"/>
        <end position="352"/>
    </location>
</feature>
<keyword evidence="5" id="KW-0934">Plastid</keyword>
<evidence type="ECO:0000256" key="6">
    <source>
        <dbReference type="ARBA" id="ARBA00022676"/>
    </source>
</evidence>
<dbReference type="GO" id="GO:0019375">
    <property type="term" value="P:galactolipid biosynthetic process"/>
    <property type="evidence" value="ECO:0007669"/>
    <property type="project" value="TreeGrafter"/>
</dbReference>
<evidence type="ECO:0000313" key="13">
    <source>
        <dbReference type="EMBL" id="WZN59678.1"/>
    </source>
</evidence>
<feature type="compositionally biased region" description="Low complexity" evidence="11">
    <location>
        <begin position="28"/>
        <end position="45"/>
    </location>
</feature>
<keyword evidence="6" id="KW-0328">Glycosyltransferase</keyword>